<name>A0A803JPH3_XENTR</name>
<reference evidence="12" key="1">
    <citation type="journal article" date="2010" name="Science">
        <title>The genome of the Western clawed frog Xenopus tropicalis.</title>
        <authorList>
            <person name="Hellsten U."/>
            <person name="Harland R.M."/>
            <person name="Gilchrist M.J."/>
            <person name="Hendrix D."/>
            <person name="Jurka J."/>
            <person name="Kapitonov V."/>
            <person name="Ovcharenko I."/>
            <person name="Putnam N.H."/>
            <person name="Shu S."/>
            <person name="Taher L."/>
            <person name="Blitz I.L."/>
            <person name="Blumberg B."/>
            <person name="Dichmann D.S."/>
            <person name="Dubchak I."/>
            <person name="Amaya E."/>
            <person name="Detter J.C."/>
            <person name="Fletcher R."/>
            <person name="Gerhard D.S."/>
            <person name="Goodstein D."/>
            <person name="Graves T."/>
            <person name="Grigoriev I.V."/>
            <person name="Grimwood J."/>
            <person name="Kawashima T."/>
            <person name="Lindquist E."/>
            <person name="Lucas S.M."/>
            <person name="Mead P.E."/>
            <person name="Mitros T."/>
            <person name="Ogino H."/>
            <person name="Ohta Y."/>
            <person name="Poliakov A.V."/>
            <person name="Pollet N."/>
            <person name="Robert J."/>
            <person name="Salamov A."/>
            <person name="Sater A.K."/>
            <person name="Schmutz J."/>
            <person name="Terry A."/>
            <person name="Vize P.D."/>
            <person name="Warren W.C."/>
            <person name="Wells D."/>
            <person name="Wills A."/>
            <person name="Wilson R.K."/>
            <person name="Zimmerman L.B."/>
            <person name="Zorn A.M."/>
            <person name="Grainger R."/>
            <person name="Grammer T."/>
            <person name="Khokha M.K."/>
            <person name="Richardson P.M."/>
            <person name="Rokhsar D.S."/>
        </authorList>
    </citation>
    <scope>NUCLEOTIDE SEQUENCE [LARGE SCALE GENOMIC DNA]</scope>
    <source>
        <strain evidence="12">Nigerian</strain>
    </source>
</reference>
<gene>
    <name evidence="12" type="primary">adad1</name>
</gene>
<comment type="similarity">
    <text evidence="7">Belongs to the ADAD family.</text>
</comment>
<dbReference type="PROSITE" id="PS50137">
    <property type="entry name" value="DS_RBD"/>
    <property type="match status" value="1"/>
</dbReference>
<keyword evidence="6" id="KW-0539">Nucleus</keyword>
<dbReference type="GO" id="GO:0004000">
    <property type="term" value="F:adenosine deaminase activity"/>
    <property type="evidence" value="ECO:0007669"/>
    <property type="project" value="InterPro"/>
</dbReference>
<feature type="domain" description="DRBM" evidence="10">
    <location>
        <begin position="125"/>
        <end position="193"/>
    </location>
</feature>
<evidence type="ECO:0000256" key="1">
    <source>
        <dbReference type="ARBA" id="ARBA00004123"/>
    </source>
</evidence>
<dbReference type="InterPro" id="IPR044455">
    <property type="entry name" value="ADAD1_DSRM"/>
</dbReference>
<dbReference type="CDD" id="cd19905">
    <property type="entry name" value="DSRM_ADAD1"/>
    <property type="match status" value="1"/>
</dbReference>
<dbReference type="Pfam" id="PF00035">
    <property type="entry name" value="dsrm"/>
    <property type="match status" value="1"/>
</dbReference>
<proteinExistence type="inferred from homology"/>
<dbReference type="GO" id="GO:0030154">
    <property type="term" value="P:cell differentiation"/>
    <property type="evidence" value="ECO:0007669"/>
    <property type="project" value="UniProtKB-KW"/>
</dbReference>
<dbReference type="SMART" id="SM00552">
    <property type="entry name" value="ADEAMc"/>
    <property type="match status" value="1"/>
</dbReference>
<evidence type="ECO:0000256" key="5">
    <source>
        <dbReference type="ARBA" id="ARBA00022884"/>
    </source>
</evidence>
<dbReference type="GO" id="GO:0006396">
    <property type="term" value="P:RNA processing"/>
    <property type="evidence" value="ECO:0007669"/>
    <property type="project" value="InterPro"/>
</dbReference>
<dbReference type="GO" id="GO:0003723">
    <property type="term" value="F:RNA binding"/>
    <property type="evidence" value="ECO:0007669"/>
    <property type="project" value="UniProtKB-UniRule"/>
</dbReference>
<keyword evidence="2" id="KW-0217">Developmental protein</keyword>
<dbReference type="GO" id="GO:0007283">
    <property type="term" value="P:spermatogenesis"/>
    <property type="evidence" value="ECO:0007669"/>
    <property type="project" value="UniProtKB-KW"/>
</dbReference>
<evidence type="ECO:0000256" key="9">
    <source>
        <dbReference type="PROSITE-ProRule" id="PRU00266"/>
    </source>
</evidence>
<evidence type="ECO:0000256" key="3">
    <source>
        <dbReference type="ARBA" id="ARBA00022782"/>
    </source>
</evidence>
<comment type="subcellular location">
    <subcellularLocation>
        <location evidence="1">Nucleus</location>
    </subcellularLocation>
</comment>
<evidence type="ECO:0000313" key="12">
    <source>
        <dbReference type="Ensembl" id="ENSXETP00000109903"/>
    </source>
</evidence>
<reference evidence="12" key="2">
    <citation type="submission" date="2021-03" db="UniProtKB">
        <authorList>
            <consortium name="Ensembl"/>
        </authorList>
    </citation>
    <scope>IDENTIFICATION</scope>
</reference>
<dbReference type="InterPro" id="IPR002466">
    <property type="entry name" value="A_deamin"/>
</dbReference>
<dbReference type="Bgee" id="ENSXETG00000001593">
    <property type="expression patterns" value="Expressed in testis and 6 other cell types or tissues"/>
</dbReference>
<dbReference type="Ensembl" id="ENSXETT00000107680">
    <property type="protein sequence ID" value="ENSXETP00000109903"/>
    <property type="gene ID" value="ENSXETG00000001593"/>
</dbReference>
<dbReference type="PANTHER" id="PTHR10910:SF103">
    <property type="entry name" value="ADENOSINE DEAMINASE DOMAIN-CONTAINING PROTEIN 1"/>
    <property type="match status" value="1"/>
</dbReference>
<dbReference type="FunFam" id="3.30.160.20:FF:000033">
    <property type="entry name" value="Adenosine deaminase domain-containing 1 (testis-specific)"/>
    <property type="match status" value="1"/>
</dbReference>
<dbReference type="FunCoup" id="A0A803JPH3">
    <property type="interactions" value="53"/>
</dbReference>
<accession>A0A803JPH3</accession>
<dbReference type="PROSITE" id="PS50141">
    <property type="entry name" value="A_DEAMIN_EDITASE"/>
    <property type="match status" value="1"/>
</dbReference>
<sequence length="613" mass="68101">MANNVNWIQRSSVPSFAQMLKKNLPAQAPAVNLSSTVSTCCPYVEPDCGTAKVTQITAQHFFSYDASDHLNGRNMGRLKSTIERTEGNFREPFLSKMVVPASLSSLPPRKVTKEFVVKYRRGDLNPVSALYQFAQMQRMEIDLKETVTTGNVFGAYFAFCAVIDGIEYKTGMGQNKKEAKANAAQLALDELLLHEDSELTATHPESLNIMENPPLIPLKPKVTTETSTISRARTDKRTFIHEKISSIIKETFTNLISKYPEYESCGSSLAAFVIEKGGQNWEVVAVGTGEFNYGQSLQSDGRVLHDSHAIVVARRSLLRYFYRQLLLFYSGNNGMMDKSIFCTEPATNLLALKPNFNIFLYMNQLPKGAAQTNPQLCLSPHSLSAHEANDKLSLHVSVEGKNIPAAYYSGEIVHNLYSMSSTDKLTRWEVLGVQGALLSVFIQPVYISTIIVGNAACSDTRGLEIAVKQRIDDALTSKLPMFYLVNRPYISIVSSTHQTNMDPVNRSLSLNWSQGDACVEVVDAVRGKTVERSPFKSGSCLASRLCKAAMLCRFNLVVKESKREAIALDLSYHEAKHLAGPYQEAKCLLKAYFKQQGFGSWIVKPPIIDEFTM</sequence>
<evidence type="ECO:0000256" key="6">
    <source>
        <dbReference type="ARBA" id="ARBA00023242"/>
    </source>
</evidence>
<dbReference type="InParanoid" id="A0A803JPH3"/>
<evidence type="ECO:0000256" key="7">
    <source>
        <dbReference type="ARBA" id="ARBA00061642"/>
    </source>
</evidence>
<evidence type="ECO:0000256" key="4">
    <source>
        <dbReference type="ARBA" id="ARBA00022871"/>
    </source>
</evidence>
<feature type="domain" description="A to I editase" evidence="11">
    <location>
        <begin position="285"/>
        <end position="611"/>
    </location>
</feature>
<evidence type="ECO:0000256" key="2">
    <source>
        <dbReference type="ARBA" id="ARBA00022473"/>
    </source>
</evidence>
<dbReference type="SMART" id="SM00358">
    <property type="entry name" value="DSRM"/>
    <property type="match status" value="1"/>
</dbReference>
<dbReference type="SUPFAM" id="SSF54768">
    <property type="entry name" value="dsRNA-binding domain-like"/>
    <property type="match status" value="1"/>
</dbReference>
<dbReference type="GeneTree" id="ENSGT00940000156842"/>
<protein>
    <recommendedName>
        <fullName evidence="8">Adenosine deaminase domain-containing protein 1</fullName>
    </recommendedName>
</protein>
<dbReference type="GO" id="GO:0005634">
    <property type="term" value="C:nucleus"/>
    <property type="evidence" value="ECO:0007669"/>
    <property type="project" value="UniProtKB-SubCell"/>
</dbReference>
<dbReference type="AlphaFoldDB" id="A0A803JPH3"/>
<evidence type="ECO:0000259" key="11">
    <source>
        <dbReference type="PROSITE" id="PS50141"/>
    </source>
</evidence>
<dbReference type="Pfam" id="PF02137">
    <property type="entry name" value="A_deamin"/>
    <property type="match status" value="1"/>
</dbReference>
<dbReference type="InterPro" id="IPR014720">
    <property type="entry name" value="dsRBD_dom"/>
</dbReference>
<dbReference type="Gene3D" id="3.30.160.20">
    <property type="match status" value="1"/>
</dbReference>
<evidence type="ECO:0000259" key="10">
    <source>
        <dbReference type="PROSITE" id="PS50137"/>
    </source>
</evidence>
<keyword evidence="4" id="KW-0744">Spermatogenesis</keyword>
<evidence type="ECO:0000256" key="8">
    <source>
        <dbReference type="ARBA" id="ARBA00067842"/>
    </source>
</evidence>
<dbReference type="Xenbase" id="XB-GENE-493326">
    <property type="gene designation" value="adad1"/>
</dbReference>
<keyword evidence="3" id="KW-0221">Differentiation</keyword>
<dbReference type="PANTHER" id="PTHR10910">
    <property type="entry name" value="EUKARYOTE SPECIFIC DSRNA BINDING PROTEIN"/>
    <property type="match status" value="1"/>
</dbReference>
<keyword evidence="5 9" id="KW-0694">RNA-binding</keyword>
<organism evidence="12">
    <name type="scientific">Xenopus tropicalis</name>
    <name type="common">Western clawed frog</name>
    <name type="synonym">Silurana tropicalis</name>
    <dbReference type="NCBI Taxonomy" id="8364"/>
    <lineage>
        <taxon>Eukaryota</taxon>
        <taxon>Metazoa</taxon>
        <taxon>Chordata</taxon>
        <taxon>Craniata</taxon>
        <taxon>Vertebrata</taxon>
        <taxon>Euteleostomi</taxon>
        <taxon>Amphibia</taxon>
        <taxon>Batrachia</taxon>
        <taxon>Anura</taxon>
        <taxon>Pipoidea</taxon>
        <taxon>Pipidae</taxon>
        <taxon>Xenopodinae</taxon>
        <taxon>Xenopus</taxon>
        <taxon>Silurana</taxon>
    </lineage>
</organism>